<keyword evidence="3" id="KW-1185">Reference proteome</keyword>
<dbReference type="EMBL" id="JAHZIK010002764">
    <property type="protein sequence ID" value="MBW7461201.1"/>
    <property type="molecule type" value="Genomic_DNA"/>
</dbReference>
<dbReference type="SUPFAM" id="SSF52440">
    <property type="entry name" value="PreATP-grasp domain"/>
    <property type="match status" value="1"/>
</dbReference>
<dbReference type="InterPro" id="IPR016185">
    <property type="entry name" value="PreATP-grasp_dom_sf"/>
</dbReference>
<dbReference type="InterPro" id="IPR011127">
    <property type="entry name" value="Dala_Dala_lig_N"/>
</dbReference>
<feature type="non-terminal residue" evidence="2">
    <location>
        <position position="94"/>
    </location>
</feature>
<dbReference type="EC" id="6.3.2.4" evidence="2"/>
<comment type="caution">
    <text evidence="2">The sequence shown here is derived from an EMBL/GenBank/DDBJ whole genome shotgun (WGS) entry which is preliminary data.</text>
</comment>
<organism evidence="2 3">
    <name type="scientific">Paenibacillus sepulcri</name>
    <dbReference type="NCBI Taxonomy" id="359917"/>
    <lineage>
        <taxon>Bacteria</taxon>
        <taxon>Bacillati</taxon>
        <taxon>Bacillota</taxon>
        <taxon>Bacilli</taxon>
        <taxon>Bacillales</taxon>
        <taxon>Paenibacillaceae</taxon>
        <taxon>Paenibacillus</taxon>
    </lineage>
</organism>
<gene>
    <name evidence="2" type="primary">ddl</name>
    <name evidence="2" type="ORF">K0U00_44815</name>
</gene>
<feature type="domain" description="D-alanine--D-alanine ligase N-terminal" evidence="1">
    <location>
        <begin position="6"/>
        <end position="68"/>
    </location>
</feature>
<name>A0ABS7CJU1_9BACL</name>
<evidence type="ECO:0000259" key="1">
    <source>
        <dbReference type="Pfam" id="PF01820"/>
    </source>
</evidence>
<keyword evidence="2" id="KW-0436">Ligase</keyword>
<proteinExistence type="predicted"/>
<reference evidence="2 3" key="1">
    <citation type="submission" date="2021-07" db="EMBL/GenBank/DDBJ databases">
        <title>Paenibacillus radiodurans sp. nov., isolated from the southeastern edge of Tengger Desert.</title>
        <authorList>
            <person name="Zhang G."/>
        </authorList>
    </citation>
    <scope>NUCLEOTIDE SEQUENCE [LARGE SCALE GENOMIC DNA]</scope>
    <source>
        <strain evidence="2 3">CCM 7311</strain>
    </source>
</reference>
<sequence>MKTLLYVFYGGKSVEHEISLKTAYTVMQAINESKFDLYPIYITREGCWCSQGKLTGKDFAISDLVLEAAEEEPAGSIGSILTRLFAVQGKKVVL</sequence>
<evidence type="ECO:0000313" key="3">
    <source>
        <dbReference type="Proteomes" id="UP001519887"/>
    </source>
</evidence>
<protein>
    <submittedName>
        <fullName evidence="2">D-alanine--D-alanine ligase</fullName>
        <ecNumber evidence="2">6.3.2.4</ecNumber>
    </submittedName>
</protein>
<dbReference type="GO" id="GO:0008716">
    <property type="term" value="F:D-alanine-D-alanine ligase activity"/>
    <property type="evidence" value="ECO:0007669"/>
    <property type="project" value="UniProtKB-EC"/>
</dbReference>
<dbReference type="Pfam" id="PF01820">
    <property type="entry name" value="Dala_Dala_lig_N"/>
    <property type="match status" value="1"/>
</dbReference>
<evidence type="ECO:0000313" key="2">
    <source>
        <dbReference type="EMBL" id="MBW7461201.1"/>
    </source>
</evidence>
<dbReference type="Proteomes" id="UP001519887">
    <property type="component" value="Unassembled WGS sequence"/>
</dbReference>
<accession>A0ABS7CJU1</accession>
<dbReference type="Gene3D" id="3.40.50.20">
    <property type="match status" value="1"/>
</dbReference>